<dbReference type="PROSITE" id="PS50213">
    <property type="entry name" value="FAS1"/>
    <property type="match status" value="1"/>
</dbReference>
<dbReference type="EMBL" id="LRXL01000052">
    <property type="protein sequence ID" value="OAB76183.1"/>
    <property type="molecule type" value="Genomic_DNA"/>
</dbReference>
<dbReference type="Gene3D" id="2.30.180.10">
    <property type="entry name" value="FAS1 domain"/>
    <property type="match status" value="1"/>
</dbReference>
<dbReference type="PROSITE" id="PS51257">
    <property type="entry name" value="PROKAR_LIPOPROTEIN"/>
    <property type="match status" value="1"/>
</dbReference>
<protein>
    <recommendedName>
        <fullName evidence="1">FAS1 domain-containing protein</fullName>
    </recommendedName>
</protein>
<gene>
    <name evidence="2" type="ORF">ULVI_14110</name>
</gene>
<reference evidence="2 3" key="1">
    <citation type="submission" date="2016-02" db="EMBL/GenBank/DDBJ databases">
        <title>Ulvibacter sp. LPB0005, isolated from Thais luteostoma.</title>
        <authorList>
            <person name="Shin S.-K."/>
            <person name="Yi H."/>
        </authorList>
    </citation>
    <scope>NUCLEOTIDE SEQUENCE [LARGE SCALE GENOMIC DNA]</scope>
    <source>
        <strain evidence="2 3">LPB0005</strain>
    </source>
</reference>
<name>A0A167F4I2_9FLAO</name>
<dbReference type="InterPro" id="IPR000782">
    <property type="entry name" value="FAS1_domain"/>
</dbReference>
<dbReference type="Pfam" id="PF02469">
    <property type="entry name" value="Fasciclin"/>
    <property type="match status" value="1"/>
</dbReference>
<dbReference type="InterPro" id="IPR036378">
    <property type="entry name" value="FAS1_dom_sf"/>
</dbReference>
<dbReference type="RefSeq" id="WP_068593437.1">
    <property type="nucleotide sequence ID" value="NZ_LRXL01000052.1"/>
</dbReference>
<feature type="domain" description="FAS1" evidence="1">
    <location>
        <begin position="55"/>
        <end position="197"/>
    </location>
</feature>
<comment type="caution">
    <text evidence="2">The sequence shown here is derived from an EMBL/GenBank/DDBJ whole genome shotgun (WGS) entry which is preliminary data.</text>
</comment>
<evidence type="ECO:0000313" key="2">
    <source>
        <dbReference type="EMBL" id="OAB76183.1"/>
    </source>
</evidence>
<evidence type="ECO:0000259" key="1">
    <source>
        <dbReference type="PROSITE" id="PS50213"/>
    </source>
</evidence>
<proteinExistence type="predicted"/>
<accession>A0A167F4I2</accession>
<dbReference type="STRING" id="1763537.ULVI_14110"/>
<dbReference type="SUPFAM" id="SSF82153">
    <property type="entry name" value="FAS1 domain"/>
    <property type="match status" value="1"/>
</dbReference>
<sequence length="199" mass="22547">MKRFFAFLFGFAVLGVSLSCKEKTTKPMPASEAVKTPVVNKVLIDTTLLSEENISESLYEKMNNISELKNFQQALKGTELQEQMQYKKGPFTIFALSNNVFGFEMVDSLRTQSINDSVVEELARQIIEEKITSIDLIRRLKKVKGALVLYSLSKENMNILRSDFDIFISTAKLKRARLGKTDIEASNGIIHIVDSVWNK</sequence>
<dbReference type="Proteomes" id="UP000077013">
    <property type="component" value="Unassembled WGS sequence"/>
</dbReference>
<dbReference type="AlphaFoldDB" id="A0A167F4I2"/>
<dbReference type="OrthoDB" id="1437887at2"/>
<organism evidence="2 3">
    <name type="scientific">Cochleicola gelatinilyticus</name>
    <dbReference type="NCBI Taxonomy" id="1763537"/>
    <lineage>
        <taxon>Bacteria</taxon>
        <taxon>Pseudomonadati</taxon>
        <taxon>Bacteroidota</taxon>
        <taxon>Flavobacteriia</taxon>
        <taxon>Flavobacteriales</taxon>
        <taxon>Flavobacteriaceae</taxon>
        <taxon>Cochleicola</taxon>
    </lineage>
</organism>
<evidence type="ECO:0000313" key="3">
    <source>
        <dbReference type="Proteomes" id="UP000077013"/>
    </source>
</evidence>
<keyword evidence="3" id="KW-1185">Reference proteome</keyword>